<feature type="domain" description="Response regulatory" evidence="11">
    <location>
        <begin position="2"/>
        <end position="124"/>
    </location>
</feature>
<dbReference type="Pfam" id="PF09339">
    <property type="entry name" value="HTH_IclR"/>
    <property type="match status" value="1"/>
</dbReference>
<evidence type="ECO:0000256" key="2">
    <source>
        <dbReference type="ARBA" id="ARBA00022490"/>
    </source>
</evidence>
<keyword evidence="13" id="KW-1185">Reference proteome</keyword>
<evidence type="ECO:0000256" key="10">
    <source>
        <dbReference type="PROSITE-ProRule" id="PRU00169"/>
    </source>
</evidence>
<evidence type="ECO:0000256" key="7">
    <source>
        <dbReference type="ARBA" id="ARBA00023159"/>
    </source>
</evidence>
<dbReference type="InterPro" id="IPR001789">
    <property type="entry name" value="Sig_transdc_resp-reg_receiver"/>
</dbReference>
<comment type="subcellular location">
    <subcellularLocation>
        <location evidence="1 9">Cytoplasm</location>
    </subcellularLocation>
</comment>
<evidence type="ECO:0000256" key="9">
    <source>
        <dbReference type="PIRNR" id="PIRNR006171"/>
    </source>
</evidence>
<protein>
    <recommendedName>
        <fullName evidence="9">Transcriptional regulatory protein</fullName>
    </recommendedName>
</protein>
<evidence type="ECO:0000256" key="3">
    <source>
        <dbReference type="ARBA" id="ARBA00022553"/>
    </source>
</evidence>
<gene>
    <name evidence="12" type="ORF">GCM10009838_30220</name>
</gene>
<dbReference type="InterPro" id="IPR011006">
    <property type="entry name" value="CheY-like_superfamily"/>
</dbReference>
<sequence>MRVLVVDDDYRVAKIHAAYVERTAGFTVCGQAHSVEQALAAVAELRPDLVLMDVYLPDGDGLGAIRKLLEAPEPAAGAPHPDFVVITAARDVNTVRTAMQLGAVHYLVKPFGYPAMAEKLASYRDLRRRIETLSGADADADQGAVDELFGLLRTPALPAQPAKGHSAPTLELVRNAVRAAGGDVSASEVAERVGISRPTAQRYLSYLTRHGVVRLQLRYGATGRPEHRYSPLG</sequence>
<evidence type="ECO:0000256" key="1">
    <source>
        <dbReference type="ARBA" id="ARBA00004496"/>
    </source>
</evidence>
<dbReference type="PROSITE" id="PS50110">
    <property type="entry name" value="RESPONSE_REGULATORY"/>
    <property type="match status" value="1"/>
</dbReference>
<dbReference type="SUPFAM" id="SSF52172">
    <property type="entry name" value="CheY-like"/>
    <property type="match status" value="1"/>
</dbReference>
<dbReference type="Gene3D" id="1.10.10.10">
    <property type="entry name" value="Winged helix-like DNA-binding domain superfamily/Winged helix DNA-binding domain"/>
    <property type="match status" value="1"/>
</dbReference>
<keyword evidence="4 9" id="KW-0902">Two-component regulatory system</keyword>
<comment type="caution">
    <text evidence="12">The sequence shown here is derived from an EMBL/GenBank/DDBJ whole genome shotgun (WGS) entry which is preliminary data.</text>
</comment>
<dbReference type="InterPro" id="IPR051271">
    <property type="entry name" value="2C-system_Tx_regulators"/>
</dbReference>
<dbReference type="SMART" id="SM00448">
    <property type="entry name" value="REC"/>
    <property type="match status" value="1"/>
</dbReference>
<dbReference type="PIRSF" id="PIRSF006171">
    <property type="entry name" value="RR_citrat_malat"/>
    <property type="match status" value="1"/>
</dbReference>
<evidence type="ECO:0000256" key="5">
    <source>
        <dbReference type="ARBA" id="ARBA00023015"/>
    </source>
</evidence>
<dbReference type="InterPro" id="IPR024187">
    <property type="entry name" value="Sig_transdc_resp-reg_cit/mal"/>
</dbReference>
<feature type="modified residue" description="4-aspartylphosphate" evidence="10">
    <location>
        <position position="53"/>
    </location>
</feature>
<evidence type="ECO:0000313" key="13">
    <source>
        <dbReference type="Proteomes" id="UP001499854"/>
    </source>
</evidence>
<dbReference type="Gene3D" id="3.40.50.2300">
    <property type="match status" value="1"/>
</dbReference>
<dbReference type="InterPro" id="IPR036388">
    <property type="entry name" value="WH-like_DNA-bd_sf"/>
</dbReference>
<dbReference type="InterPro" id="IPR036390">
    <property type="entry name" value="WH_DNA-bd_sf"/>
</dbReference>
<dbReference type="Proteomes" id="UP001499854">
    <property type="component" value="Unassembled WGS sequence"/>
</dbReference>
<proteinExistence type="predicted"/>
<evidence type="ECO:0000259" key="11">
    <source>
        <dbReference type="PROSITE" id="PS50110"/>
    </source>
</evidence>
<dbReference type="InterPro" id="IPR005471">
    <property type="entry name" value="Tscrpt_reg_IclR_N"/>
</dbReference>
<keyword evidence="6 9" id="KW-0238">DNA-binding</keyword>
<accession>A0ABP5CX39</accession>
<organism evidence="12 13">
    <name type="scientific">Catenulispora subtropica</name>
    <dbReference type="NCBI Taxonomy" id="450798"/>
    <lineage>
        <taxon>Bacteria</taxon>
        <taxon>Bacillati</taxon>
        <taxon>Actinomycetota</taxon>
        <taxon>Actinomycetes</taxon>
        <taxon>Catenulisporales</taxon>
        <taxon>Catenulisporaceae</taxon>
        <taxon>Catenulispora</taxon>
    </lineage>
</organism>
<dbReference type="PANTHER" id="PTHR45526">
    <property type="entry name" value="TRANSCRIPTIONAL REGULATORY PROTEIN DPIA"/>
    <property type="match status" value="1"/>
</dbReference>
<evidence type="ECO:0000256" key="8">
    <source>
        <dbReference type="ARBA" id="ARBA00023163"/>
    </source>
</evidence>
<dbReference type="EMBL" id="BAAAQM010000015">
    <property type="protein sequence ID" value="GAA1969507.1"/>
    <property type="molecule type" value="Genomic_DNA"/>
</dbReference>
<keyword evidence="7 9" id="KW-0010">Activator</keyword>
<keyword evidence="5 9" id="KW-0805">Transcription regulation</keyword>
<dbReference type="Pfam" id="PF00072">
    <property type="entry name" value="Response_reg"/>
    <property type="match status" value="1"/>
</dbReference>
<keyword evidence="2 9" id="KW-0963">Cytoplasm</keyword>
<evidence type="ECO:0000256" key="4">
    <source>
        <dbReference type="ARBA" id="ARBA00023012"/>
    </source>
</evidence>
<keyword evidence="8 9" id="KW-0804">Transcription</keyword>
<dbReference type="PANTHER" id="PTHR45526:SF1">
    <property type="entry name" value="TRANSCRIPTIONAL REGULATORY PROTEIN DCUR-RELATED"/>
    <property type="match status" value="1"/>
</dbReference>
<evidence type="ECO:0000256" key="6">
    <source>
        <dbReference type="ARBA" id="ARBA00023125"/>
    </source>
</evidence>
<reference evidence="13" key="1">
    <citation type="journal article" date="2019" name="Int. J. Syst. Evol. Microbiol.">
        <title>The Global Catalogue of Microorganisms (GCM) 10K type strain sequencing project: providing services to taxonomists for standard genome sequencing and annotation.</title>
        <authorList>
            <consortium name="The Broad Institute Genomics Platform"/>
            <consortium name="The Broad Institute Genome Sequencing Center for Infectious Disease"/>
            <person name="Wu L."/>
            <person name="Ma J."/>
        </authorList>
    </citation>
    <scope>NUCLEOTIDE SEQUENCE [LARGE SCALE GENOMIC DNA]</scope>
    <source>
        <strain evidence="13">JCM 16013</strain>
    </source>
</reference>
<dbReference type="SUPFAM" id="SSF46785">
    <property type="entry name" value="Winged helix' DNA-binding domain"/>
    <property type="match status" value="1"/>
</dbReference>
<evidence type="ECO:0000313" key="12">
    <source>
        <dbReference type="EMBL" id="GAA1969507.1"/>
    </source>
</evidence>
<name>A0ABP5CX39_9ACTN</name>
<keyword evidence="3 10" id="KW-0597">Phosphoprotein</keyword>